<accession>A0A0A0I2I4</accession>
<evidence type="ECO:0000313" key="2">
    <source>
        <dbReference type="EMBL" id="KGM95007.1"/>
    </source>
</evidence>
<sequence>MEFQLNNEYHGFKFIEEKEVKDINSKVRIFYHEKSGAKLLNLENDDDNKVFAIGFRTPPSDSTGVPHIMEHSVLCGSRKFPIKDPFVELAKGSLNTFLNAMTFPDKTIYPVASRNEKDFFNLMDVYLDAVFYPNIYKYPEIFMQEGWHYELDNKEDEITYKGVVYNEMKGAFSSPEDILFRKIQETLFPDTTYGVESGGDPEVIPELTQEQFLDFHKKFYHPSNSYIYLYGNGDLDKELKFINDEYLNNFKKIDVDSKIEVQSAFGGIKEFTYDYPVAEGDEGNDKSFFSLNFVLEDSTPETSLAFEILEYLLLETPAAPLKKALIQSGIGKDVYGYFDSGILQPVFSIVVKNAHESKKEEFRNIVFNTLKNLVLNGIDKNLIEACINIKEFKLREMDTRTYPKGLIYYTKAMDSWLYDKKPYIYLEYEEALKEVKKALTSKYFENLIEKHLINTEHASLLTLNPKAGLSESKDEELRKKLSEYKASLSDKQLDDLVSETKALKERQMSGEKKEDLEKIPLLSLEDIDRKAEEFSLEEKNIEENKVLFQPMFTNKIAYIKLIFDTKTIKEELIPYLSLLAGILGKIDTEKHTYGDLSNEVNIYTGGISYSPVTFVQNNTKDEFKPKFVVKSKAIIDKVPKLFEIVEEILLNTKLDDKDRLKEIIREMKSRLDMAMFDSGHIVAANRLLSYFSNISQYEEKISGLEFYKFVEDIEENFDSKYKEIIEKLKEVQKTVFNRNNIILNVAVEEENYEKVEKDLKNFVLKLNNEKLPAYEYKFESNKKNEGLLTQGNVQYVMKGYNYKDLGYSYKGSMQVLKVIESLDYLWNNVRVIGGAYGAFASFGRSGNMFFGSYRDPNIKETLSVYDKAYEYLRNFDGDNREMTKYIIGTISSLDTPLTPSLKSERTISYYLCNITKEDIQKERDEVLNCTKEDIREFAAMIKDCMDKNYICVLGNSIKIKENKELFSELVDVFK</sequence>
<dbReference type="Pfam" id="PF08367">
    <property type="entry name" value="M16C_assoc"/>
    <property type="match status" value="1"/>
</dbReference>
<dbReference type="InterPro" id="IPR055130">
    <property type="entry name" value="PreP_C"/>
</dbReference>
<dbReference type="Pfam" id="PF05193">
    <property type="entry name" value="Peptidase_M16_C"/>
    <property type="match status" value="1"/>
</dbReference>
<dbReference type="GO" id="GO:0046872">
    <property type="term" value="F:metal ion binding"/>
    <property type="evidence" value="ECO:0007669"/>
    <property type="project" value="InterPro"/>
</dbReference>
<dbReference type="PANTHER" id="PTHR43016:SF13">
    <property type="entry name" value="PRESEQUENCE PROTEASE, MITOCHONDRIAL"/>
    <property type="match status" value="1"/>
</dbReference>
<dbReference type="InterPro" id="IPR011249">
    <property type="entry name" value="Metalloenz_LuxS/M16"/>
</dbReference>
<dbReference type="FunFam" id="3.30.830.10:FF:000034">
    <property type="entry name" value="presequence protease 1, chloroplastic/mitochondrial"/>
    <property type="match status" value="1"/>
</dbReference>
<dbReference type="EMBL" id="JENJ01000050">
    <property type="protein sequence ID" value="KGM95007.1"/>
    <property type="molecule type" value="Genomic_DNA"/>
</dbReference>
<dbReference type="Gene3D" id="3.30.830.10">
    <property type="entry name" value="Metalloenzyme, LuxS/M16 peptidase-like"/>
    <property type="match status" value="4"/>
</dbReference>
<proteinExistence type="predicted"/>
<dbReference type="PANTHER" id="PTHR43016">
    <property type="entry name" value="PRESEQUENCE PROTEASE"/>
    <property type="match status" value="1"/>
</dbReference>
<comment type="caution">
    <text evidence="2">The sequence shown here is derived from an EMBL/GenBank/DDBJ whole genome shotgun (WGS) entry which is preliminary data.</text>
</comment>
<dbReference type="Pfam" id="PF22516">
    <property type="entry name" value="PreP_C"/>
    <property type="match status" value="1"/>
</dbReference>
<protein>
    <submittedName>
        <fullName evidence="2">Peptidase M16</fullName>
    </submittedName>
</protein>
<dbReference type="OrthoDB" id="9762027at2"/>
<dbReference type="GO" id="GO:0004222">
    <property type="term" value="F:metalloendopeptidase activity"/>
    <property type="evidence" value="ECO:0007669"/>
    <property type="project" value="TreeGrafter"/>
</dbReference>
<organism evidence="2 3">
    <name type="scientific">Clostridium novyi A str. 4552</name>
    <dbReference type="NCBI Taxonomy" id="1444289"/>
    <lineage>
        <taxon>Bacteria</taxon>
        <taxon>Bacillati</taxon>
        <taxon>Bacillota</taxon>
        <taxon>Clostridia</taxon>
        <taxon>Eubacteriales</taxon>
        <taxon>Clostridiaceae</taxon>
        <taxon>Clostridium</taxon>
    </lineage>
</organism>
<dbReference type="Proteomes" id="UP000030012">
    <property type="component" value="Unassembled WGS sequence"/>
</dbReference>
<dbReference type="GO" id="GO:0016485">
    <property type="term" value="P:protein processing"/>
    <property type="evidence" value="ECO:0007669"/>
    <property type="project" value="TreeGrafter"/>
</dbReference>
<gene>
    <name evidence="2" type="ORF">Z968_10190</name>
</gene>
<dbReference type="InterPro" id="IPR013578">
    <property type="entry name" value="Peptidase_M16C_assoc"/>
</dbReference>
<dbReference type="RefSeq" id="WP_039255922.1">
    <property type="nucleotide sequence ID" value="NZ_JENJ01000050.1"/>
</dbReference>
<reference evidence="2 3" key="1">
    <citation type="submission" date="2014-01" db="EMBL/GenBank/DDBJ databases">
        <title>Plasmidome dynamics in the species complex Clostridium novyi sensu lato converts strains of independent lineages into distinctly different pathogens.</title>
        <authorList>
            <person name="Skarin H."/>
            <person name="Segerman B."/>
        </authorList>
    </citation>
    <scope>NUCLEOTIDE SEQUENCE [LARGE SCALE GENOMIC DNA]</scope>
    <source>
        <strain evidence="2 3">4552</strain>
    </source>
</reference>
<feature type="domain" description="Peptidase M16C associated" evidence="1">
    <location>
        <begin position="463"/>
        <end position="713"/>
    </location>
</feature>
<dbReference type="AlphaFoldDB" id="A0A0A0I2I4"/>
<dbReference type="InterPro" id="IPR007863">
    <property type="entry name" value="Peptidase_M16_C"/>
</dbReference>
<evidence type="ECO:0000313" key="3">
    <source>
        <dbReference type="Proteomes" id="UP000030012"/>
    </source>
</evidence>
<dbReference type="SMART" id="SM01264">
    <property type="entry name" value="M16C_associated"/>
    <property type="match status" value="1"/>
</dbReference>
<dbReference type="SUPFAM" id="SSF63411">
    <property type="entry name" value="LuxS/MPP-like metallohydrolase"/>
    <property type="match status" value="4"/>
</dbReference>
<name>A0A0A0I2I4_CLONO</name>
<evidence type="ECO:0000259" key="1">
    <source>
        <dbReference type="SMART" id="SM01264"/>
    </source>
</evidence>